<dbReference type="SUPFAM" id="SSF52540">
    <property type="entry name" value="P-loop containing nucleoside triphosphate hydrolases"/>
    <property type="match status" value="1"/>
</dbReference>
<dbReference type="InterPro" id="IPR031322">
    <property type="entry name" value="Shikimate/glucono_kinase"/>
</dbReference>
<name>A0ABT1RQK7_9FIRM</name>
<evidence type="ECO:0000256" key="1">
    <source>
        <dbReference type="ARBA" id="ARBA00022605"/>
    </source>
</evidence>
<sequence>MEQEKAPRIFVIGFMGSDRKGLARAEAEKRGYRALDLDELIEKKDGRTIQRICMMMGEHEYRNQEYEMLCQLQEEEGIVVSCGDGVFLDDMSREILEKNKVLVADSQALPEELWERAKEQKGLPYAFMSQSDNSIKKKKFFALYEQRKPLYNQFISRP</sequence>
<dbReference type="Pfam" id="PF01202">
    <property type="entry name" value="SKI"/>
    <property type="match status" value="1"/>
</dbReference>
<dbReference type="RefSeq" id="WP_256132663.1">
    <property type="nucleotide sequence ID" value="NZ_JANFXK010000013.1"/>
</dbReference>
<dbReference type="InterPro" id="IPR027417">
    <property type="entry name" value="P-loop_NTPase"/>
</dbReference>
<keyword evidence="2" id="KW-0057">Aromatic amino acid biosynthesis</keyword>
<evidence type="ECO:0000313" key="4">
    <source>
        <dbReference type="Proteomes" id="UP001524502"/>
    </source>
</evidence>
<evidence type="ECO:0000256" key="2">
    <source>
        <dbReference type="ARBA" id="ARBA00023141"/>
    </source>
</evidence>
<dbReference type="Gene3D" id="3.40.50.300">
    <property type="entry name" value="P-loop containing nucleotide triphosphate hydrolases"/>
    <property type="match status" value="1"/>
</dbReference>
<dbReference type="EMBL" id="JANFXK010000013">
    <property type="protein sequence ID" value="MCQ4637475.1"/>
    <property type="molecule type" value="Genomic_DNA"/>
</dbReference>
<keyword evidence="4" id="KW-1185">Reference proteome</keyword>
<dbReference type="Proteomes" id="UP001524502">
    <property type="component" value="Unassembled WGS sequence"/>
</dbReference>
<protein>
    <recommendedName>
        <fullName evidence="5">Shikimate kinase</fullName>
    </recommendedName>
</protein>
<dbReference type="PANTHER" id="PTHR21087:SF16">
    <property type="entry name" value="SHIKIMATE KINASE 1, CHLOROPLASTIC"/>
    <property type="match status" value="1"/>
</dbReference>
<keyword evidence="1" id="KW-0028">Amino-acid biosynthesis</keyword>
<comment type="caution">
    <text evidence="3">The sequence shown here is derived from an EMBL/GenBank/DDBJ whole genome shotgun (WGS) entry which is preliminary data.</text>
</comment>
<organism evidence="3 4">
    <name type="scientific">Anaerovorax odorimutans</name>
    <dbReference type="NCBI Taxonomy" id="109327"/>
    <lineage>
        <taxon>Bacteria</taxon>
        <taxon>Bacillati</taxon>
        <taxon>Bacillota</taxon>
        <taxon>Clostridia</taxon>
        <taxon>Peptostreptococcales</taxon>
        <taxon>Anaerovoracaceae</taxon>
        <taxon>Anaerovorax</taxon>
    </lineage>
</organism>
<proteinExistence type="predicted"/>
<accession>A0ABT1RQK7</accession>
<gene>
    <name evidence="3" type="ORF">NE619_12130</name>
</gene>
<evidence type="ECO:0008006" key="5">
    <source>
        <dbReference type="Google" id="ProtNLM"/>
    </source>
</evidence>
<dbReference type="PRINTS" id="PR01100">
    <property type="entry name" value="SHIKIMTKNASE"/>
</dbReference>
<evidence type="ECO:0000313" key="3">
    <source>
        <dbReference type="EMBL" id="MCQ4637475.1"/>
    </source>
</evidence>
<dbReference type="PANTHER" id="PTHR21087">
    <property type="entry name" value="SHIKIMATE KINASE"/>
    <property type="match status" value="1"/>
</dbReference>
<reference evidence="3 4" key="1">
    <citation type="submission" date="2022-06" db="EMBL/GenBank/DDBJ databases">
        <title>Isolation of gut microbiota from human fecal samples.</title>
        <authorList>
            <person name="Pamer E.G."/>
            <person name="Barat B."/>
            <person name="Waligurski E."/>
            <person name="Medina S."/>
            <person name="Paddock L."/>
            <person name="Mostad J."/>
        </authorList>
    </citation>
    <scope>NUCLEOTIDE SEQUENCE [LARGE SCALE GENOMIC DNA]</scope>
    <source>
        <strain evidence="3 4">SL.3.17</strain>
    </source>
</reference>